<proteinExistence type="predicted"/>
<protein>
    <recommendedName>
        <fullName evidence="3">3-methyl-2-oxobutanoate hydroxymethyltransferase</fullName>
    </recommendedName>
</protein>
<evidence type="ECO:0000313" key="2">
    <source>
        <dbReference type="Proteomes" id="UP000236520"/>
    </source>
</evidence>
<dbReference type="Proteomes" id="UP000236520">
    <property type="component" value="Unassembled WGS sequence"/>
</dbReference>
<gene>
    <name evidence="1" type="ORF">SMF913_25880</name>
</gene>
<evidence type="ECO:0008006" key="3">
    <source>
        <dbReference type="Google" id="ProtNLM"/>
    </source>
</evidence>
<comment type="caution">
    <text evidence="1">The sequence shown here is derived from an EMBL/GenBank/DDBJ whole genome shotgun (WGS) entry which is preliminary data.</text>
</comment>
<name>A0A2J7YQU8_STRMQ</name>
<keyword evidence="2" id="KW-1185">Reference proteome</keyword>
<dbReference type="AlphaFoldDB" id="A0A2J7YQU8"/>
<accession>A0A2J7YQU8</accession>
<evidence type="ECO:0000313" key="1">
    <source>
        <dbReference type="EMBL" id="PNG90415.1"/>
    </source>
</evidence>
<dbReference type="EMBL" id="LJIW01000002">
    <property type="protein sequence ID" value="PNG90415.1"/>
    <property type="molecule type" value="Genomic_DNA"/>
</dbReference>
<sequence length="161" mass="16896">MTMSLATSRQSESARAASAAEARYRIDVPIAPARAARVVALDDRAARVAASLAAHPWAHAEFLRADAVGEMRELGGGPLPLTAALIGADVVVVLATEDGGRDTAERIGRHCFRYGITTAGVVLGQGFEADDAVAALRPYARVLLLSADESDVFELLTALRV</sequence>
<reference evidence="1 2" key="1">
    <citation type="submission" date="2015-09" db="EMBL/GenBank/DDBJ databases">
        <title>Genome sequence, genome mining and natural product profiling of a biocontrol bacterium Streptomyces malaysiensis F913.</title>
        <authorList>
            <person name="Xu Y."/>
            <person name="Wei J."/>
            <person name="Xie J."/>
            <person name="Li T."/>
            <person name="Zhou Z."/>
        </authorList>
    </citation>
    <scope>NUCLEOTIDE SEQUENCE [LARGE SCALE GENOMIC DNA]</scope>
    <source>
        <strain evidence="1 2">F913</strain>
    </source>
</reference>
<organism evidence="1 2">
    <name type="scientific">Streptomyces malaysiensis</name>
    <dbReference type="NCBI Taxonomy" id="92644"/>
    <lineage>
        <taxon>Bacteria</taxon>
        <taxon>Bacillati</taxon>
        <taxon>Actinomycetota</taxon>
        <taxon>Actinomycetes</taxon>
        <taxon>Kitasatosporales</taxon>
        <taxon>Streptomycetaceae</taxon>
        <taxon>Streptomyces</taxon>
        <taxon>Streptomyces violaceusniger group</taxon>
    </lineage>
</organism>